<dbReference type="EnsemblMetazoa" id="AALFPA23_011712.R16637">
    <property type="protein sequence ID" value="AALFPA23_011712.P16637"/>
    <property type="gene ID" value="AALFPA23_011712"/>
</dbReference>
<reference evidence="4" key="2">
    <citation type="submission" date="2025-05" db="UniProtKB">
        <authorList>
            <consortium name="EnsemblMetazoa"/>
        </authorList>
    </citation>
    <scope>IDENTIFICATION</scope>
    <source>
        <strain evidence="4">Foshan</strain>
    </source>
</reference>
<comment type="similarity">
    <text evidence="1">Belongs to the arrestin family.</text>
</comment>
<dbReference type="SMART" id="SM01017">
    <property type="entry name" value="Arrestin_C"/>
    <property type="match status" value="1"/>
</dbReference>
<keyword evidence="2" id="KW-0716">Sensory transduction</keyword>
<dbReference type="PANTHER" id="PTHR11188">
    <property type="entry name" value="ARRESTIN DOMAIN CONTAINING PROTEIN"/>
    <property type="match status" value="1"/>
</dbReference>
<dbReference type="PANTHER" id="PTHR11188:SF167">
    <property type="entry name" value="ARRESTIN C-TERMINAL-LIKE DOMAIN-CONTAINING PROTEIN-RELATED"/>
    <property type="match status" value="1"/>
</dbReference>
<dbReference type="Pfam" id="PF02752">
    <property type="entry name" value="Arrestin_C"/>
    <property type="match status" value="1"/>
</dbReference>
<sequence length="422" mass="46420">MPTQCAIKFDSNPNGVFYSGQTLTGHVELHLDNPKKVKNLKLIITGCAEVKWTKSKLSRRNGAAATAAANRWRRIKRETYMGKEEYIASEVALIPRTNDDAIEIPAGTHEYKFTCQIPSNAATSFEGEHGRVRYTVRAVLYRPWKFDQTCTIAFTVLQPLDLNHEPEKVGQPMKLERSKNFWFWPCISGPMHFSIELPVSGYVSGQKIPITVNLNNASNIPIQAIRSKLVRKVCFISQTPTRKARSEAKTVAKMLTTVTSDKSNQYTQDLVIPATAPTGKCPIITVEYELKVKVKLGGFRSDQEMTIPITIGTVPFGMSPKLESPLNNSGAAGFGWSGGMPMPSGVATPLLSMPELPNARSSPLPYPPATAAPPAIGFLPPSYQEAMNQSAVNVNDGEPNAIGFQAYIPRYPVYNFGSPLRM</sequence>
<dbReference type="InterPro" id="IPR011022">
    <property type="entry name" value="Arrestin_C-like"/>
</dbReference>
<dbReference type="InterPro" id="IPR011021">
    <property type="entry name" value="Arrestin-like_N"/>
</dbReference>
<dbReference type="GeneID" id="109426332"/>
<dbReference type="SUPFAM" id="SSF81296">
    <property type="entry name" value="E set domains"/>
    <property type="match status" value="2"/>
</dbReference>
<feature type="domain" description="Arrestin C-terminal-like" evidence="3">
    <location>
        <begin position="187"/>
        <end position="316"/>
    </location>
</feature>
<evidence type="ECO:0000256" key="1">
    <source>
        <dbReference type="ARBA" id="ARBA00005298"/>
    </source>
</evidence>
<proteinExistence type="inferred from homology"/>
<dbReference type="Proteomes" id="UP000069940">
    <property type="component" value="Unassembled WGS sequence"/>
</dbReference>
<dbReference type="InterPro" id="IPR050357">
    <property type="entry name" value="Arrestin_domain-protein"/>
</dbReference>
<evidence type="ECO:0000313" key="4">
    <source>
        <dbReference type="EnsemblMetazoa" id="AALFPA23_011712.P16637"/>
    </source>
</evidence>
<reference evidence="5" key="1">
    <citation type="journal article" date="2015" name="Proc. Natl. Acad. Sci. U.S.A.">
        <title>Genome sequence of the Asian Tiger mosquito, Aedes albopictus, reveals insights into its biology, genetics, and evolution.</title>
        <authorList>
            <person name="Chen X.G."/>
            <person name="Jiang X."/>
            <person name="Gu J."/>
            <person name="Xu M."/>
            <person name="Wu Y."/>
            <person name="Deng Y."/>
            <person name="Zhang C."/>
            <person name="Bonizzoni M."/>
            <person name="Dermauw W."/>
            <person name="Vontas J."/>
            <person name="Armbruster P."/>
            <person name="Huang X."/>
            <person name="Yang Y."/>
            <person name="Zhang H."/>
            <person name="He W."/>
            <person name="Peng H."/>
            <person name="Liu Y."/>
            <person name="Wu K."/>
            <person name="Chen J."/>
            <person name="Lirakis M."/>
            <person name="Topalis P."/>
            <person name="Van Leeuwen T."/>
            <person name="Hall A.B."/>
            <person name="Jiang X."/>
            <person name="Thorpe C."/>
            <person name="Mueller R.L."/>
            <person name="Sun C."/>
            <person name="Waterhouse R.M."/>
            <person name="Yan G."/>
            <person name="Tu Z.J."/>
            <person name="Fang X."/>
            <person name="James A.A."/>
        </authorList>
    </citation>
    <scope>NUCLEOTIDE SEQUENCE [LARGE SCALE GENOMIC DNA]</scope>
    <source>
        <strain evidence="5">Foshan</strain>
    </source>
</reference>
<evidence type="ECO:0000256" key="2">
    <source>
        <dbReference type="ARBA" id="ARBA00022606"/>
    </source>
</evidence>
<evidence type="ECO:0000259" key="3">
    <source>
        <dbReference type="SMART" id="SM01017"/>
    </source>
</evidence>
<dbReference type="RefSeq" id="XP_019557334.2">
    <property type="nucleotide sequence ID" value="XM_019701789.3"/>
</dbReference>
<evidence type="ECO:0000313" key="5">
    <source>
        <dbReference type="Proteomes" id="UP000069940"/>
    </source>
</evidence>
<organism evidence="4 5">
    <name type="scientific">Aedes albopictus</name>
    <name type="common">Asian tiger mosquito</name>
    <name type="synonym">Stegomyia albopicta</name>
    <dbReference type="NCBI Taxonomy" id="7160"/>
    <lineage>
        <taxon>Eukaryota</taxon>
        <taxon>Metazoa</taxon>
        <taxon>Ecdysozoa</taxon>
        <taxon>Arthropoda</taxon>
        <taxon>Hexapoda</taxon>
        <taxon>Insecta</taxon>
        <taxon>Pterygota</taxon>
        <taxon>Neoptera</taxon>
        <taxon>Endopterygota</taxon>
        <taxon>Diptera</taxon>
        <taxon>Nematocera</taxon>
        <taxon>Culicoidea</taxon>
        <taxon>Culicidae</taxon>
        <taxon>Culicinae</taxon>
        <taxon>Aedini</taxon>
        <taxon>Aedes</taxon>
        <taxon>Stegomyia</taxon>
    </lineage>
</organism>
<protein>
    <recommendedName>
        <fullName evidence="3">Arrestin C-terminal-like domain-containing protein</fullName>
    </recommendedName>
</protein>
<dbReference type="InterPro" id="IPR014752">
    <property type="entry name" value="Arrestin-like_C"/>
</dbReference>
<name>A0ABM1YS97_AEDAL</name>
<keyword evidence="5" id="KW-1185">Reference proteome</keyword>
<dbReference type="InterPro" id="IPR014756">
    <property type="entry name" value="Ig_E-set"/>
</dbReference>
<dbReference type="Gene3D" id="2.60.40.640">
    <property type="match status" value="2"/>
</dbReference>
<accession>A0ABM1YS97</accession>
<dbReference type="Pfam" id="PF00339">
    <property type="entry name" value="Arrestin_N"/>
    <property type="match status" value="1"/>
</dbReference>